<keyword evidence="4 7" id="KW-0472">Membrane</keyword>
<evidence type="ECO:0000256" key="4">
    <source>
        <dbReference type="ARBA" id="ARBA00023136"/>
    </source>
</evidence>
<dbReference type="Proteomes" id="UP000621500">
    <property type="component" value="Unassembled WGS sequence"/>
</dbReference>
<keyword evidence="5" id="KW-0046">Antibiotic resistance</keyword>
<evidence type="ECO:0000256" key="3">
    <source>
        <dbReference type="ARBA" id="ARBA00022989"/>
    </source>
</evidence>
<dbReference type="PROSITE" id="PS51012">
    <property type="entry name" value="ABC_TM2"/>
    <property type="match status" value="1"/>
</dbReference>
<evidence type="ECO:0000313" key="10">
    <source>
        <dbReference type="Proteomes" id="UP000621500"/>
    </source>
</evidence>
<protein>
    <submittedName>
        <fullName evidence="9">Transport permease protein</fullName>
    </submittedName>
</protein>
<keyword evidence="3 7" id="KW-1133">Transmembrane helix</keyword>
<organism evidence="9 10">
    <name type="scientific">Plantactinospora mayteni</name>
    <dbReference type="NCBI Taxonomy" id="566021"/>
    <lineage>
        <taxon>Bacteria</taxon>
        <taxon>Bacillati</taxon>
        <taxon>Actinomycetota</taxon>
        <taxon>Actinomycetes</taxon>
        <taxon>Micromonosporales</taxon>
        <taxon>Micromonosporaceae</taxon>
        <taxon>Plantactinospora</taxon>
    </lineage>
</organism>
<dbReference type="PANTHER" id="PTHR43027">
    <property type="entry name" value="DOXORUBICIN RESISTANCE ABC TRANSPORTER PERMEASE PROTEIN DRRC-RELATED"/>
    <property type="match status" value="1"/>
</dbReference>
<keyword evidence="2 7" id="KW-0812">Transmembrane</keyword>
<dbReference type="InterPro" id="IPR000412">
    <property type="entry name" value="ABC_2_transport"/>
</dbReference>
<evidence type="ECO:0000256" key="5">
    <source>
        <dbReference type="ARBA" id="ARBA00023251"/>
    </source>
</evidence>
<dbReference type="EMBL" id="BONX01000020">
    <property type="protein sequence ID" value="GIG96623.1"/>
    <property type="molecule type" value="Genomic_DNA"/>
</dbReference>
<evidence type="ECO:0000256" key="7">
    <source>
        <dbReference type="SAM" id="Phobius"/>
    </source>
</evidence>
<evidence type="ECO:0000313" key="9">
    <source>
        <dbReference type="EMBL" id="GIG96623.1"/>
    </source>
</evidence>
<gene>
    <name evidence="9" type="ORF">Pma05_31960</name>
</gene>
<feature type="transmembrane region" description="Helical" evidence="7">
    <location>
        <begin position="47"/>
        <end position="67"/>
    </location>
</feature>
<keyword evidence="10" id="KW-1185">Reference proteome</keyword>
<comment type="caution">
    <text evidence="9">The sequence shown here is derived from an EMBL/GenBank/DDBJ whole genome shotgun (WGS) entry which is preliminary data.</text>
</comment>
<feature type="transmembrane region" description="Helical" evidence="7">
    <location>
        <begin position="192"/>
        <end position="211"/>
    </location>
</feature>
<evidence type="ECO:0000256" key="6">
    <source>
        <dbReference type="SAM" id="MobiDB-lite"/>
    </source>
</evidence>
<feature type="domain" description="ABC transmembrane type-2" evidence="8">
    <location>
        <begin position="44"/>
        <end position="271"/>
    </location>
</feature>
<feature type="transmembrane region" description="Helical" evidence="7">
    <location>
        <begin position="126"/>
        <end position="153"/>
    </location>
</feature>
<comment type="subcellular location">
    <subcellularLocation>
        <location evidence="1">Membrane</location>
        <topology evidence="1">Multi-pass membrane protein</topology>
    </subcellularLocation>
</comment>
<dbReference type="InterPro" id="IPR047817">
    <property type="entry name" value="ABC2_TM_bact-type"/>
</dbReference>
<name>A0ABQ4EPN1_9ACTN</name>
<dbReference type="InterPro" id="IPR052902">
    <property type="entry name" value="ABC-2_transporter"/>
</dbReference>
<dbReference type="PIRSF" id="PIRSF006648">
    <property type="entry name" value="DrrB"/>
    <property type="match status" value="1"/>
</dbReference>
<feature type="transmembrane region" description="Helical" evidence="7">
    <location>
        <begin position="165"/>
        <end position="185"/>
    </location>
</feature>
<evidence type="ECO:0000256" key="1">
    <source>
        <dbReference type="ARBA" id="ARBA00004141"/>
    </source>
</evidence>
<feature type="transmembrane region" description="Helical" evidence="7">
    <location>
        <begin position="82"/>
        <end position="105"/>
    </location>
</feature>
<dbReference type="PANTHER" id="PTHR43027:SF2">
    <property type="entry name" value="TRANSPORT PERMEASE PROTEIN"/>
    <property type="match status" value="1"/>
</dbReference>
<accession>A0ABQ4EPN1</accession>
<dbReference type="RefSeq" id="WP_203858172.1">
    <property type="nucleotide sequence ID" value="NZ_BAAAZQ010000024.1"/>
</dbReference>
<reference evidence="9 10" key="1">
    <citation type="submission" date="2021-01" db="EMBL/GenBank/DDBJ databases">
        <title>Whole genome shotgun sequence of Plantactinospora mayteni NBRC 109088.</title>
        <authorList>
            <person name="Komaki H."/>
            <person name="Tamura T."/>
        </authorList>
    </citation>
    <scope>NUCLEOTIDE SEQUENCE [LARGE SCALE GENOMIC DNA]</scope>
    <source>
        <strain evidence="9 10">NBRC 109088</strain>
    </source>
</reference>
<dbReference type="InterPro" id="IPR013525">
    <property type="entry name" value="ABC2_TM"/>
</dbReference>
<sequence length="271" mass="28287">MNAATLPETVESGAAGRRRRGRTAGRSTARLVVTEAKLFVRDPLGSFFAVIFPAALLLVLGSAMPGFDEPSADIGGRKPVEFYLPIILAMAIGTVALVSLLNVLAADREKGVLRRLSTTPVSPVRLLVAQLAVNVAALLVGSALALLGGWLVFGIEARPNVPGLLAAFVLGSASMVALALLLAAFTPTSRAAMGIGSLVYYPMLFAAGVWTPGPMMPEAVRRVADFTPLGAASQALQDTWTGDWPQPLHLAVLVGCTALFGALAAKLFRWS</sequence>
<feature type="transmembrane region" description="Helical" evidence="7">
    <location>
        <begin position="248"/>
        <end position="268"/>
    </location>
</feature>
<proteinExistence type="predicted"/>
<evidence type="ECO:0000256" key="2">
    <source>
        <dbReference type="ARBA" id="ARBA00022692"/>
    </source>
</evidence>
<evidence type="ECO:0000259" key="8">
    <source>
        <dbReference type="PROSITE" id="PS51012"/>
    </source>
</evidence>
<dbReference type="Pfam" id="PF12698">
    <property type="entry name" value="ABC2_membrane_3"/>
    <property type="match status" value="1"/>
</dbReference>
<feature type="region of interest" description="Disordered" evidence="6">
    <location>
        <begin position="1"/>
        <end position="22"/>
    </location>
</feature>